<name>A0AA50HIN6_9HYPH</name>
<dbReference type="AlphaFoldDB" id="A0AA50HIN6"/>
<feature type="region of interest" description="Disordered" evidence="1">
    <location>
        <begin position="103"/>
        <end position="123"/>
    </location>
</feature>
<gene>
    <name evidence="2" type="ORF">Q9313_07030</name>
</gene>
<evidence type="ECO:0000313" key="2">
    <source>
        <dbReference type="EMBL" id="WLR98769.1"/>
    </source>
</evidence>
<keyword evidence="3" id="KW-1185">Reference proteome</keyword>
<organism evidence="2 3">
    <name type="scientific">Shinella sumterensis</name>
    <dbReference type="NCBI Taxonomy" id="1967501"/>
    <lineage>
        <taxon>Bacteria</taxon>
        <taxon>Pseudomonadati</taxon>
        <taxon>Pseudomonadota</taxon>
        <taxon>Alphaproteobacteria</taxon>
        <taxon>Hyphomicrobiales</taxon>
        <taxon>Rhizobiaceae</taxon>
        <taxon>Shinella</taxon>
    </lineage>
</organism>
<sequence length="123" mass="13699">MDGQRENAMLESSDIELEDERLKQLDILAAERNLTAPELMAHYESGSFGFHEAVHTTSIVLDLVDEQLLHHPAIAGNPEWFRMAARASEALFNLYQSMGAAQLASRSTDEGKRPEELNASNDD</sequence>
<evidence type="ECO:0000313" key="3">
    <source>
        <dbReference type="Proteomes" id="UP001234585"/>
    </source>
</evidence>
<feature type="compositionally biased region" description="Basic and acidic residues" evidence="1">
    <location>
        <begin position="107"/>
        <end position="116"/>
    </location>
</feature>
<dbReference type="Proteomes" id="UP001234585">
    <property type="component" value="Chromosome"/>
</dbReference>
<accession>A0AA50HIN6</accession>
<evidence type="ECO:0000256" key="1">
    <source>
        <dbReference type="SAM" id="MobiDB-lite"/>
    </source>
</evidence>
<proteinExistence type="predicted"/>
<dbReference type="EMBL" id="CP132302">
    <property type="protein sequence ID" value="WLR98769.1"/>
    <property type="molecule type" value="Genomic_DNA"/>
</dbReference>
<dbReference type="RefSeq" id="WP_134649168.1">
    <property type="nucleotide sequence ID" value="NZ_CP132302.1"/>
</dbReference>
<protein>
    <submittedName>
        <fullName evidence="2">Uncharacterized protein</fullName>
    </submittedName>
</protein>
<reference evidence="2 3" key="1">
    <citation type="submission" date="2023-08" db="EMBL/GenBank/DDBJ databases">
        <title>Pathogen: clinical or host-associated sample.</title>
        <authorList>
            <person name="Hergert J."/>
            <person name="Casey R."/>
            <person name="Wagner J."/>
            <person name="Young E.L."/>
            <person name="Oakeson K.F."/>
        </authorList>
    </citation>
    <scope>NUCLEOTIDE SEQUENCE [LARGE SCALE GENOMIC DNA]</scope>
    <source>
        <strain evidence="2 3">1760953</strain>
    </source>
</reference>